<feature type="domain" description="Putative Flagellin Flp1-like" evidence="2">
    <location>
        <begin position="8"/>
        <end position="51"/>
    </location>
</feature>
<sequence>MLKKIKGFLVEEGGLGTVELVLLVAVLVGLALIFKTAIAEFVRDVLGKIKGNEIDPQKI</sequence>
<evidence type="ECO:0000259" key="2">
    <source>
        <dbReference type="Pfam" id="PF16982"/>
    </source>
</evidence>
<dbReference type="Pfam" id="PF16982">
    <property type="entry name" value="Flp1_like"/>
    <property type="match status" value="1"/>
</dbReference>
<comment type="caution">
    <text evidence="3">The sequence shown here is derived from an EMBL/GenBank/DDBJ whole genome shotgun (WGS) entry which is preliminary data.</text>
</comment>
<keyword evidence="1" id="KW-0472">Membrane</keyword>
<evidence type="ECO:0000256" key="1">
    <source>
        <dbReference type="SAM" id="Phobius"/>
    </source>
</evidence>
<accession>A0ABS2NSA8</accession>
<keyword evidence="1" id="KW-1133">Transmembrane helix</keyword>
<dbReference type="EMBL" id="JAFBEE010000018">
    <property type="protein sequence ID" value="MBM7615823.1"/>
    <property type="molecule type" value="Genomic_DNA"/>
</dbReference>
<evidence type="ECO:0000313" key="3">
    <source>
        <dbReference type="EMBL" id="MBM7615823.1"/>
    </source>
</evidence>
<name>A0ABS2NSA8_9FIRM</name>
<evidence type="ECO:0000313" key="4">
    <source>
        <dbReference type="Proteomes" id="UP001314796"/>
    </source>
</evidence>
<dbReference type="RefSeq" id="WP_204403458.1">
    <property type="nucleotide sequence ID" value="NZ_JAFBEE010000018.1"/>
</dbReference>
<feature type="transmembrane region" description="Helical" evidence="1">
    <location>
        <begin position="20"/>
        <end position="42"/>
    </location>
</feature>
<dbReference type="InterPro" id="IPR031564">
    <property type="entry name" value="Flp1-like"/>
</dbReference>
<reference evidence="3 4" key="1">
    <citation type="submission" date="2021-01" db="EMBL/GenBank/DDBJ databases">
        <title>Genomic Encyclopedia of Type Strains, Phase IV (KMG-IV): sequencing the most valuable type-strain genomes for metagenomic binning, comparative biology and taxonomic classification.</title>
        <authorList>
            <person name="Goeker M."/>
        </authorList>
    </citation>
    <scope>NUCLEOTIDE SEQUENCE [LARGE SCALE GENOMIC DNA]</scope>
    <source>
        <strain evidence="3 4">DSM 25890</strain>
    </source>
</reference>
<protein>
    <recommendedName>
        <fullName evidence="2">Putative Flagellin Flp1-like domain-containing protein</fullName>
    </recommendedName>
</protein>
<gene>
    <name evidence="3" type="ORF">JOC73_002397</name>
</gene>
<dbReference type="Proteomes" id="UP001314796">
    <property type="component" value="Unassembled WGS sequence"/>
</dbReference>
<keyword evidence="4" id="KW-1185">Reference proteome</keyword>
<organism evidence="3 4">
    <name type="scientific">Alkaliphilus hydrothermalis</name>
    <dbReference type="NCBI Taxonomy" id="1482730"/>
    <lineage>
        <taxon>Bacteria</taxon>
        <taxon>Bacillati</taxon>
        <taxon>Bacillota</taxon>
        <taxon>Clostridia</taxon>
        <taxon>Peptostreptococcales</taxon>
        <taxon>Natronincolaceae</taxon>
        <taxon>Alkaliphilus</taxon>
    </lineage>
</organism>
<keyword evidence="1" id="KW-0812">Transmembrane</keyword>
<proteinExistence type="predicted"/>